<dbReference type="Proteomes" id="UP000195402">
    <property type="component" value="Unassembled WGS sequence"/>
</dbReference>
<dbReference type="AlphaFoldDB" id="A0A200RD84"/>
<gene>
    <name evidence="5" type="ORF">BVC80_881g19</name>
</gene>
<dbReference type="InterPro" id="IPR044661">
    <property type="entry name" value="MED15a/b/c-like"/>
</dbReference>
<dbReference type="OMA" id="NCEPAEA"/>
<dbReference type="GO" id="GO:0005634">
    <property type="term" value="C:nucleus"/>
    <property type="evidence" value="ECO:0007669"/>
    <property type="project" value="UniProtKB-SubCell"/>
</dbReference>
<keyword evidence="6" id="KW-1185">Reference proteome</keyword>
<dbReference type="Gene3D" id="1.10.246.20">
    <property type="entry name" value="Coactivator CBP, KIX domain"/>
    <property type="match status" value="1"/>
</dbReference>
<dbReference type="InParanoid" id="A0A200RD84"/>
<evidence type="ECO:0000256" key="3">
    <source>
        <dbReference type="SAM" id="MobiDB-lite"/>
    </source>
</evidence>
<dbReference type="OrthoDB" id="1912459at2759"/>
<dbReference type="GO" id="GO:0031490">
    <property type="term" value="F:chromatin DNA binding"/>
    <property type="evidence" value="ECO:0007669"/>
    <property type="project" value="InterPro"/>
</dbReference>
<feature type="compositionally biased region" description="Polar residues" evidence="3">
    <location>
        <begin position="83"/>
        <end position="103"/>
    </location>
</feature>
<proteinExistence type="predicted"/>
<reference evidence="5 6" key="1">
    <citation type="journal article" date="2017" name="Mol. Plant">
        <title>The Genome of Medicinal Plant Macleaya cordata Provides New Insights into Benzylisoquinoline Alkaloids Metabolism.</title>
        <authorList>
            <person name="Liu X."/>
            <person name="Liu Y."/>
            <person name="Huang P."/>
            <person name="Ma Y."/>
            <person name="Qing Z."/>
            <person name="Tang Q."/>
            <person name="Cao H."/>
            <person name="Cheng P."/>
            <person name="Zheng Y."/>
            <person name="Yuan Z."/>
            <person name="Zhou Y."/>
            <person name="Liu J."/>
            <person name="Tang Z."/>
            <person name="Zhuo Y."/>
            <person name="Zhang Y."/>
            <person name="Yu L."/>
            <person name="Huang J."/>
            <person name="Yang P."/>
            <person name="Peng Q."/>
            <person name="Zhang J."/>
            <person name="Jiang W."/>
            <person name="Zhang Z."/>
            <person name="Lin K."/>
            <person name="Ro D.K."/>
            <person name="Chen X."/>
            <person name="Xiong X."/>
            <person name="Shang Y."/>
            <person name="Huang S."/>
            <person name="Zeng J."/>
        </authorList>
    </citation>
    <scope>NUCLEOTIDE SEQUENCE [LARGE SCALE GENOMIC DNA]</scope>
    <source>
        <strain evidence="6">cv. BLH2017</strain>
        <tissue evidence="5">Root</tissue>
    </source>
</reference>
<organism evidence="5 6">
    <name type="scientific">Macleaya cordata</name>
    <name type="common">Five-seeded plume-poppy</name>
    <name type="synonym">Bocconia cordata</name>
    <dbReference type="NCBI Taxonomy" id="56857"/>
    <lineage>
        <taxon>Eukaryota</taxon>
        <taxon>Viridiplantae</taxon>
        <taxon>Streptophyta</taxon>
        <taxon>Embryophyta</taxon>
        <taxon>Tracheophyta</taxon>
        <taxon>Spermatophyta</taxon>
        <taxon>Magnoliopsida</taxon>
        <taxon>Ranunculales</taxon>
        <taxon>Papaveraceae</taxon>
        <taxon>Papaveroideae</taxon>
        <taxon>Macleaya</taxon>
    </lineage>
</organism>
<protein>
    <recommendedName>
        <fullName evidence="4">Mediator complex subunit 15 KIX domain-containing protein</fullName>
    </recommendedName>
</protein>
<dbReference type="GO" id="GO:0003713">
    <property type="term" value="F:transcription coactivator activity"/>
    <property type="evidence" value="ECO:0007669"/>
    <property type="project" value="InterPro"/>
</dbReference>
<comment type="caution">
    <text evidence="5">The sequence shown here is derived from an EMBL/GenBank/DDBJ whole genome shotgun (WGS) entry which is preliminary data.</text>
</comment>
<keyword evidence="2" id="KW-0539">Nucleus</keyword>
<accession>A0A200RD84</accession>
<dbReference type="STRING" id="56857.A0A200RD84"/>
<evidence type="ECO:0000256" key="1">
    <source>
        <dbReference type="ARBA" id="ARBA00004123"/>
    </source>
</evidence>
<evidence type="ECO:0000256" key="2">
    <source>
        <dbReference type="ARBA" id="ARBA00023242"/>
    </source>
</evidence>
<sequence>MDSNNCEPAEAEQPNMETTHDWRNQLQPDSRQRIVSKIKEVLQRHLPISCPEGSVELDKIAVRFEEKIFAAATSLMLTMETKPVTSGEVNSLHSNSTGSSENP</sequence>
<feature type="region of interest" description="Disordered" evidence="3">
    <location>
        <begin position="1"/>
        <end position="27"/>
    </location>
</feature>
<evidence type="ECO:0000313" key="5">
    <source>
        <dbReference type="EMBL" id="OVA20670.1"/>
    </source>
</evidence>
<evidence type="ECO:0000259" key="4">
    <source>
        <dbReference type="Pfam" id="PF16987"/>
    </source>
</evidence>
<feature type="domain" description="Mediator complex subunit 15 KIX" evidence="4">
    <location>
        <begin position="19"/>
        <end position="75"/>
    </location>
</feature>
<dbReference type="InterPro" id="IPR036529">
    <property type="entry name" value="KIX_dom_sf"/>
</dbReference>
<name>A0A200RD84_MACCD</name>
<evidence type="ECO:0000313" key="6">
    <source>
        <dbReference type="Proteomes" id="UP000195402"/>
    </source>
</evidence>
<dbReference type="EMBL" id="MVGT01000059">
    <property type="protein sequence ID" value="OVA20670.1"/>
    <property type="molecule type" value="Genomic_DNA"/>
</dbReference>
<dbReference type="InterPro" id="IPR036546">
    <property type="entry name" value="MED15_KIX"/>
</dbReference>
<dbReference type="PANTHER" id="PTHR33137">
    <property type="entry name" value="MEDIATOR OF RNA POLYMERASE II TRANSCRIPTION SUBUNIT 15A-RELATED"/>
    <property type="match status" value="1"/>
</dbReference>
<dbReference type="PANTHER" id="PTHR33137:SF4">
    <property type="entry name" value="MEDIATOR OF RNA POLYMERASE II TRANSCRIPTION SUBUNIT 15A-RELATED"/>
    <property type="match status" value="1"/>
</dbReference>
<feature type="region of interest" description="Disordered" evidence="3">
    <location>
        <begin position="82"/>
        <end position="103"/>
    </location>
</feature>
<dbReference type="Pfam" id="PF16987">
    <property type="entry name" value="KIX_2"/>
    <property type="match status" value="1"/>
</dbReference>
<comment type="subcellular location">
    <subcellularLocation>
        <location evidence="1">Nucleus</location>
    </subcellularLocation>
</comment>